<reference evidence="1 2" key="1">
    <citation type="journal article" date="2022" name="Hortic Res">
        <title>A haplotype resolved chromosomal level avocado genome allows analysis of novel avocado genes.</title>
        <authorList>
            <person name="Nath O."/>
            <person name="Fletcher S.J."/>
            <person name="Hayward A."/>
            <person name="Shaw L.M."/>
            <person name="Masouleh A.K."/>
            <person name="Furtado A."/>
            <person name="Henry R.J."/>
            <person name="Mitter N."/>
        </authorList>
    </citation>
    <scope>NUCLEOTIDE SEQUENCE [LARGE SCALE GENOMIC DNA]</scope>
    <source>
        <strain evidence="2">cv. Hass</strain>
    </source>
</reference>
<organism evidence="1 2">
    <name type="scientific">Persea americana</name>
    <name type="common">Avocado</name>
    <dbReference type="NCBI Taxonomy" id="3435"/>
    <lineage>
        <taxon>Eukaryota</taxon>
        <taxon>Viridiplantae</taxon>
        <taxon>Streptophyta</taxon>
        <taxon>Embryophyta</taxon>
        <taxon>Tracheophyta</taxon>
        <taxon>Spermatophyta</taxon>
        <taxon>Magnoliopsida</taxon>
        <taxon>Magnoliidae</taxon>
        <taxon>Laurales</taxon>
        <taxon>Lauraceae</taxon>
        <taxon>Persea</taxon>
    </lineage>
</organism>
<comment type="caution">
    <text evidence="1">The sequence shown here is derived from an EMBL/GenBank/DDBJ whole genome shotgun (WGS) entry which is preliminary data.</text>
</comment>
<gene>
    <name evidence="1" type="ORF">MRB53_005198</name>
</gene>
<evidence type="ECO:0000313" key="2">
    <source>
        <dbReference type="Proteomes" id="UP001234297"/>
    </source>
</evidence>
<keyword evidence="2" id="KW-1185">Reference proteome</keyword>
<name>A0ACC2MCM9_PERAE</name>
<proteinExistence type="predicted"/>
<dbReference type="Proteomes" id="UP001234297">
    <property type="component" value="Chromosome 2"/>
</dbReference>
<sequence>MGDKAELLEAVLKETVDLENIPIEEVFENLRCSKEGLTSEAADERLTIFGHNKLEEKKRVFKVSSLQKTAHDDFRKLASAIYLQIATLIAVYAKWSFAAIEGIGWGWAGVVWLYNIIFYFPLDPIKFIIRYALSGKAWDLVIEQRIAFTRQKDFGKEARELKWAHAQRTLHGLHPPETKMFNERSNFTDLNQMAEEARRRAEIARLRELTTLKGHVESVVRLKGLDIDTIQQAYTV</sequence>
<protein>
    <submittedName>
        <fullName evidence="1">Uncharacterized protein</fullName>
    </submittedName>
</protein>
<dbReference type="EMBL" id="CM056810">
    <property type="protein sequence ID" value="KAJ8643450.1"/>
    <property type="molecule type" value="Genomic_DNA"/>
</dbReference>
<evidence type="ECO:0000313" key="1">
    <source>
        <dbReference type="EMBL" id="KAJ8643450.1"/>
    </source>
</evidence>
<accession>A0ACC2MCM9</accession>